<sequence>MEITKKRRAWLIVGSILTPITIAGSIGGAIYFVVRNTRKIQKVYWSPEEFQEKAKANLLEDELIESFTPRILYENFISQKNLADKAIKEYDESHPEIKEYIKNNQTESKESAARGLQRNFLSPSINKLLRDRPKPFDANKFLSEKLKNSLSFDEIKFLDFRYSSIQLTDNPKELRVNYEVFLNYEFATGNFETNAQKGTPKSKYYYKSSKIIRIISKNEKWDLGTPFYQNLETLSEKFKKIINEKKDNQKWFESMEFQEKIFKIFQEATIKYDAFPDIYPSDSFDISPASEVDNDAYVKWNPIKGLNNLTITYRYIHKNDNNIKSEIRKKNFVVSNA</sequence>
<accession>A0A2Z5IQ34</accession>
<organism evidence="2 3">
    <name type="scientific">[Mycoplasma] phocae</name>
    <dbReference type="NCBI Taxonomy" id="142651"/>
    <lineage>
        <taxon>Bacteria</taxon>
        <taxon>Bacillati</taxon>
        <taxon>Mycoplasmatota</taxon>
        <taxon>Mycoplasmoidales</taxon>
        <taxon>Metamycoplasmataceae</taxon>
        <taxon>Metamycoplasma</taxon>
    </lineage>
</organism>
<dbReference type="AlphaFoldDB" id="A0A2Z5IQ34"/>
<keyword evidence="1" id="KW-0472">Membrane</keyword>
<dbReference type="RefSeq" id="WP_114190842.1">
    <property type="nucleotide sequence ID" value="NZ_CP029295.1"/>
</dbReference>
<keyword evidence="3" id="KW-1185">Reference proteome</keyword>
<keyword evidence="1" id="KW-1133">Transmembrane helix</keyword>
<name>A0A2Z5IQ34_9BACT</name>
<evidence type="ECO:0000313" key="3">
    <source>
        <dbReference type="Proteomes" id="UP000252477"/>
    </source>
</evidence>
<dbReference type="Proteomes" id="UP000252477">
    <property type="component" value="Chromosome"/>
</dbReference>
<dbReference type="EMBL" id="CP029295">
    <property type="protein sequence ID" value="AXE60730.1"/>
    <property type="molecule type" value="Genomic_DNA"/>
</dbReference>
<dbReference type="OrthoDB" id="396847at2"/>
<gene>
    <name evidence="2" type="ORF">DA803_01340</name>
</gene>
<feature type="transmembrane region" description="Helical" evidence="1">
    <location>
        <begin position="9"/>
        <end position="34"/>
    </location>
</feature>
<proteinExistence type="predicted"/>
<protein>
    <submittedName>
        <fullName evidence="2">Uncharacterized protein</fullName>
    </submittedName>
</protein>
<dbReference type="KEGG" id="mpho:DA803_01340"/>
<keyword evidence="1" id="KW-0812">Transmembrane</keyword>
<evidence type="ECO:0000256" key="1">
    <source>
        <dbReference type="SAM" id="Phobius"/>
    </source>
</evidence>
<reference evidence="3" key="1">
    <citation type="journal article" date="2018" name="Microbiol. Resour. Announc.">
        <title>Complete Sequence and Annotation of the Mycoplasma phocidae Strain 105T Genome.</title>
        <authorList>
            <person name="Frasca S. Jr."/>
            <person name="Kutish G.F."/>
            <person name="Michaels D.L."/>
            <person name="Brown D.R."/>
        </authorList>
    </citation>
    <scope>NUCLEOTIDE SEQUENCE [LARGE SCALE GENOMIC DNA]</scope>
    <source>
        <strain evidence="3">105</strain>
    </source>
</reference>
<evidence type="ECO:0000313" key="2">
    <source>
        <dbReference type="EMBL" id="AXE60730.1"/>
    </source>
</evidence>